<evidence type="ECO:0000256" key="3">
    <source>
        <dbReference type="ARBA" id="ARBA00022842"/>
    </source>
</evidence>
<accession>A0A643JYW7</accession>
<evidence type="ECO:0000259" key="4">
    <source>
        <dbReference type="PROSITE" id="PS51462"/>
    </source>
</evidence>
<comment type="caution">
    <text evidence="5">The sequence shown here is derived from an EMBL/GenBank/DDBJ whole genome shotgun (WGS) entry which is preliminary data.</text>
</comment>
<proteinExistence type="predicted"/>
<comment type="cofactor">
    <cofactor evidence="1">
        <name>Mg(2+)</name>
        <dbReference type="ChEBI" id="CHEBI:18420"/>
    </cofactor>
</comment>
<dbReference type="Pfam" id="PF00293">
    <property type="entry name" value="NUDIX"/>
    <property type="match status" value="1"/>
</dbReference>
<keyword evidence="3" id="KW-0460">Magnesium</keyword>
<dbReference type="AlphaFoldDB" id="A0A643JYW7"/>
<evidence type="ECO:0000313" key="5">
    <source>
        <dbReference type="EMBL" id="KAB1187527.1"/>
    </source>
</evidence>
<dbReference type="RefSeq" id="WP_151136270.1">
    <property type="nucleotide sequence ID" value="NZ_VZUS01000001.1"/>
</dbReference>
<dbReference type="InterPro" id="IPR000086">
    <property type="entry name" value="NUDIX_hydrolase_dom"/>
</dbReference>
<dbReference type="PROSITE" id="PS51462">
    <property type="entry name" value="NUDIX"/>
    <property type="match status" value="1"/>
</dbReference>
<dbReference type="CDD" id="cd03430">
    <property type="entry name" value="NUDIX_GDPMH_NudD"/>
    <property type="match status" value="1"/>
</dbReference>
<dbReference type="InterPro" id="IPR015797">
    <property type="entry name" value="NUDIX_hydrolase-like_dom_sf"/>
</dbReference>
<dbReference type="PANTHER" id="PTHR43046:SF12">
    <property type="entry name" value="GDP-MANNOSE MANNOSYL HYDROLASE"/>
    <property type="match status" value="1"/>
</dbReference>
<evidence type="ECO:0000256" key="2">
    <source>
        <dbReference type="ARBA" id="ARBA00022801"/>
    </source>
</evidence>
<keyword evidence="2" id="KW-0378">Hydrolase</keyword>
<sequence length="153" mass="17390">MSEEILEESKPIPDDEWESIVRNVPLVSVDLVVRHNGGVVLGLRENEPARGEWFVPGGTVMKNETLTDAVHRVAREELGSDVTIEERLGTFEHFYDTSEIEGVDSKHYLATAFVVTLDADELRPDAQHSQLKVFEPPYDDVHPYVERYLTKLD</sequence>
<protein>
    <submittedName>
        <fullName evidence="5">NUDIX domain-containing protein</fullName>
    </submittedName>
</protein>
<dbReference type="GO" id="GO:0016787">
    <property type="term" value="F:hydrolase activity"/>
    <property type="evidence" value="ECO:0007669"/>
    <property type="project" value="UniProtKB-KW"/>
</dbReference>
<dbReference type="SUPFAM" id="SSF55811">
    <property type="entry name" value="Nudix"/>
    <property type="match status" value="1"/>
</dbReference>
<dbReference type="Gene3D" id="3.90.79.10">
    <property type="entry name" value="Nucleoside Triphosphate Pyrophosphohydrolase"/>
    <property type="match status" value="1"/>
</dbReference>
<gene>
    <name evidence="5" type="ORF">Hfx1149_05565</name>
</gene>
<evidence type="ECO:0000256" key="1">
    <source>
        <dbReference type="ARBA" id="ARBA00001946"/>
    </source>
</evidence>
<reference evidence="5" key="1">
    <citation type="submission" date="2019-09" db="EMBL/GenBank/DDBJ databases">
        <title>Genomic analysis of Haloferax sp. CBA1149.</title>
        <authorList>
            <person name="Roh S.W."/>
        </authorList>
    </citation>
    <scope>NUCLEOTIDE SEQUENCE</scope>
    <source>
        <strain evidence="5">CBA1149</strain>
    </source>
</reference>
<feature type="domain" description="Nudix hydrolase" evidence="4">
    <location>
        <begin position="22"/>
        <end position="153"/>
    </location>
</feature>
<dbReference type="EMBL" id="VZUS01000001">
    <property type="protein sequence ID" value="KAB1187527.1"/>
    <property type="molecule type" value="Genomic_DNA"/>
</dbReference>
<name>A0A643JYW7_9EURY</name>
<organism evidence="5">
    <name type="scientific">Haloferax sp. CBA1149</name>
    <dbReference type="NCBI Taxonomy" id="2650753"/>
    <lineage>
        <taxon>Archaea</taxon>
        <taxon>Methanobacteriati</taxon>
        <taxon>Methanobacteriota</taxon>
        <taxon>Stenosarchaea group</taxon>
        <taxon>Halobacteria</taxon>
        <taxon>Halobacteriales</taxon>
        <taxon>Haloferacaceae</taxon>
        <taxon>Haloferax</taxon>
    </lineage>
</organism>
<dbReference type="PANTHER" id="PTHR43046">
    <property type="entry name" value="GDP-MANNOSE MANNOSYL HYDROLASE"/>
    <property type="match status" value="1"/>
</dbReference>